<organism evidence="1 2">
    <name type="scientific">Ceratitis capitata</name>
    <name type="common">Mediterranean fruit fly</name>
    <name type="synonym">Tephritis capitata</name>
    <dbReference type="NCBI Taxonomy" id="7213"/>
    <lineage>
        <taxon>Eukaryota</taxon>
        <taxon>Metazoa</taxon>
        <taxon>Ecdysozoa</taxon>
        <taxon>Arthropoda</taxon>
        <taxon>Hexapoda</taxon>
        <taxon>Insecta</taxon>
        <taxon>Pterygota</taxon>
        <taxon>Neoptera</taxon>
        <taxon>Endopterygota</taxon>
        <taxon>Diptera</taxon>
        <taxon>Brachycera</taxon>
        <taxon>Muscomorpha</taxon>
        <taxon>Tephritoidea</taxon>
        <taxon>Tephritidae</taxon>
        <taxon>Ceratitis</taxon>
        <taxon>Ceratitis</taxon>
    </lineage>
</organism>
<dbReference type="AlphaFoldDB" id="A0A811U008"/>
<gene>
    <name evidence="1" type="ORF">CCAP1982_LOCUS631</name>
</gene>
<dbReference type="Proteomes" id="UP000606786">
    <property type="component" value="Unassembled WGS sequence"/>
</dbReference>
<accession>A0A811U008</accession>
<dbReference type="Gene3D" id="3.30.420.10">
    <property type="entry name" value="Ribonuclease H-like superfamily/Ribonuclease H"/>
    <property type="match status" value="1"/>
</dbReference>
<proteinExistence type="predicted"/>
<reference evidence="1" key="1">
    <citation type="submission" date="2020-11" db="EMBL/GenBank/DDBJ databases">
        <authorList>
            <person name="Whitehead M."/>
        </authorList>
    </citation>
    <scope>NUCLEOTIDE SEQUENCE</scope>
    <source>
        <strain evidence="1">EGII</strain>
    </source>
</reference>
<dbReference type="GO" id="GO:0003676">
    <property type="term" value="F:nucleic acid binding"/>
    <property type="evidence" value="ECO:0007669"/>
    <property type="project" value="InterPro"/>
</dbReference>
<dbReference type="InterPro" id="IPR036397">
    <property type="entry name" value="RNaseH_sf"/>
</dbReference>
<name>A0A811U008_CERCA</name>
<keyword evidence="2" id="KW-1185">Reference proteome</keyword>
<protein>
    <submittedName>
        <fullName evidence="1">(Mediterranean fruit fly) hypothetical protein</fullName>
    </submittedName>
</protein>
<comment type="caution">
    <text evidence="1">The sequence shown here is derived from an EMBL/GenBank/DDBJ whole genome shotgun (WGS) entry which is preliminary data.</text>
</comment>
<dbReference type="EMBL" id="CAJHJT010000001">
    <property type="protein sequence ID" value="CAD6991718.1"/>
    <property type="molecule type" value="Genomic_DNA"/>
</dbReference>
<sequence length="100" mass="11695">MEVDVCCTIMRRLIDRRLWRIIKNHILKISHSPYSPDMASCDFYLFGKMQSPKKRKRYACVEKSCTSILAAIPGNELKHSFNMLLDRTRSCTKADGDYFE</sequence>
<evidence type="ECO:0000313" key="1">
    <source>
        <dbReference type="EMBL" id="CAD6991718.1"/>
    </source>
</evidence>
<evidence type="ECO:0000313" key="2">
    <source>
        <dbReference type="Proteomes" id="UP000606786"/>
    </source>
</evidence>